<name>A0A644WDG1_9ZZZZ</name>
<reference evidence="2" key="1">
    <citation type="submission" date="2019-08" db="EMBL/GenBank/DDBJ databases">
        <authorList>
            <person name="Kucharzyk K."/>
            <person name="Murdoch R.W."/>
            <person name="Higgins S."/>
            <person name="Loffler F."/>
        </authorList>
    </citation>
    <scope>NUCLEOTIDE SEQUENCE</scope>
</reference>
<dbReference type="AlphaFoldDB" id="A0A644WDG1"/>
<comment type="caution">
    <text evidence="2">The sequence shown here is derived from an EMBL/GenBank/DDBJ whole genome shotgun (WGS) entry which is preliminary data.</text>
</comment>
<feature type="compositionally biased region" description="Low complexity" evidence="1">
    <location>
        <begin position="99"/>
        <end position="115"/>
    </location>
</feature>
<feature type="compositionally biased region" description="Basic and acidic residues" evidence="1">
    <location>
        <begin position="116"/>
        <end position="125"/>
    </location>
</feature>
<protein>
    <submittedName>
        <fullName evidence="2">Uncharacterized protein</fullName>
    </submittedName>
</protein>
<organism evidence="2">
    <name type="scientific">bioreactor metagenome</name>
    <dbReference type="NCBI Taxonomy" id="1076179"/>
    <lineage>
        <taxon>unclassified sequences</taxon>
        <taxon>metagenomes</taxon>
        <taxon>ecological metagenomes</taxon>
    </lineage>
</organism>
<evidence type="ECO:0000313" key="2">
    <source>
        <dbReference type="EMBL" id="MPM00374.1"/>
    </source>
</evidence>
<evidence type="ECO:0000256" key="1">
    <source>
        <dbReference type="SAM" id="MobiDB-lite"/>
    </source>
</evidence>
<accession>A0A644WDG1</accession>
<feature type="region of interest" description="Disordered" evidence="1">
    <location>
        <begin position="84"/>
        <end position="151"/>
    </location>
</feature>
<proteinExistence type="predicted"/>
<gene>
    <name evidence="2" type="ORF">SDC9_46598</name>
</gene>
<sequence>MLVSATLDHHCSSLLFFSLSPRLLVSLSCLCWSRLRSTPTALSLLTSLVPVPERSRRAVPRPIFRRPSSLLQASLVPSSASLVPVPERSRRAVPRPIFRRPSSLLERPSSRSLSARPERSRREAEGPSLVPPSMVHTDKSASHPVSVSRSG</sequence>
<dbReference type="EMBL" id="VSSQ01000726">
    <property type="protein sequence ID" value="MPM00374.1"/>
    <property type="molecule type" value="Genomic_DNA"/>
</dbReference>